<organism evidence="1">
    <name type="scientific">marine sediment metagenome</name>
    <dbReference type="NCBI Taxonomy" id="412755"/>
    <lineage>
        <taxon>unclassified sequences</taxon>
        <taxon>metagenomes</taxon>
        <taxon>ecological metagenomes</taxon>
    </lineage>
</organism>
<sequence length="61" mass="6818">MEGTVTECMRIGYTKEQSELIGRIDDLFEEAIKINLINEDDALQLGKVFGTMAGKFTGKFT</sequence>
<name>A0A0F9Q1N9_9ZZZZ</name>
<evidence type="ECO:0000313" key="1">
    <source>
        <dbReference type="EMBL" id="KKM99292.1"/>
    </source>
</evidence>
<dbReference type="EMBL" id="LAZR01005514">
    <property type="protein sequence ID" value="KKM99292.1"/>
    <property type="molecule type" value="Genomic_DNA"/>
</dbReference>
<protein>
    <submittedName>
        <fullName evidence="1">Uncharacterized protein</fullName>
    </submittedName>
</protein>
<proteinExistence type="predicted"/>
<accession>A0A0F9Q1N9</accession>
<reference evidence="1" key="1">
    <citation type="journal article" date="2015" name="Nature">
        <title>Complex archaea that bridge the gap between prokaryotes and eukaryotes.</title>
        <authorList>
            <person name="Spang A."/>
            <person name="Saw J.H."/>
            <person name="Jorgensen S.L."/>
            <person name="Zaremba-Niedzwiedzka K."/>
            <person name="Martijn J."/>
            <person name="Lind A.E."/>
            <person name="van Eijk R."/>
            <person name="Schleper C."/>
            <person name="Guy L."/>
            <person name="Ettema T.J."/>
        </authorList>
    </citation>
    <scope>NUCLEOTIDE SEQUENCE</scope>
</reference>
<dbReference type="AlphaFoldDB" id="A0A0F9Q1N9"/>
<gene>
    <name evidence="1" type="ORF">LCGC14_1149280</name>
</gene>
<comment type="caution">
    <text evidence="1">The sequence shown here is derived from an EMBL/GenBank/DDBJ whole genome shotgun (WGS) entry which is preliminary data.</text>
</comment>